<organism evidence="1 2">
    <name type="scientific">Vigna mungo</name>
    <name type="common">Black gram</name>
    <name type="synonym">Phaseolus mungo</name>
    <dbReference type="NCBI Taxonomy" id="3915"/>
    <lineage>
        <taxon>Eukaryota</taxon>
        <taxon>Viridiplantae</taxon>
        <taxon>Streptophyta</taxon>
        <taxon>Embryophyta</taxon>
        <taxon>Tracheophyta</taxon>
        <taxon>Spermatophyta</taxon>
        <taxon>Magnoliopsida</taxon>
        <taxon>eudicotyledons</taxon>
        <taxon>Gunneridae</taxon>
        <taxon>Pentapetalae</taxon>
        <taxon>rosids</taxon>
        <taxon>fabids</taxon>
        <taxon>Fabales</taxon>
        <taxon>Fabaceae</taxon>
        <taxon>Papilionoideae</taxon>
        <taxon>50 kb inversion clade</taxon>
        <taxon>NPAAA clade</taxon>
        <taxon>indigoferoid/millettioid clade</taxon>
        <taxon>Phaseoleae</taxon>
        <taxon>Vigna</taxon>
    </lineage>
</organism>
<proteinExistence type="predicted"/>
<reference evidence="1 2" key="1">
    <citation type="journal article" date="2023" name="Life. Sci Alliance">
        <title>Evolutionary insights into 3D genome organization and epigenetic landscape of Vigna mungo.</title>
        <authorList>
            <person name="Junaid A."/>
            <person name="Singh B."/>
            <person name="Bhatia S."/>
        </authorList>
    </citation>
    <scope>NUCLEOTIDE SEQUENCE [LARGE SCALE GENOMIC DNA]</scope>
    <source>
        <strain evidence="1">Urdbean</strain>
    </source>
</reference>
<keyword evidence="2" id="KW-1185">Reference proteome</keyword>
<dbReference type="EMBL" id="CP144693">
    <property type="protein sequence ID" value="WVY99736.1"/>
    <property type="molecule type" value="Genomic_DNA"/>
</dbReference>
<gene>
    <name evidence="1" type="ORF">V8G54_025806</name>
</gene>
<dbReference type="Proteomes" id="UP001374535">
    <property type="component" value="Chromosome 8"/>
</dbReference>
<protein>
    <submittedName>
        <fullName evidence="1">Uncharacterized protein</fullName>
    </submittedName>
</protein>
<accession>A0AAQ3MZB9</accession>
<evidence type="ECO:0000313" key="1">
    <source>
        <dbReference type="EMBL" id="WVY99736.1"/>
    </source>
</evidence>
<sequence length="107" mass="11938">MDIKPQAVFITLIILDKTLINKTEHGNSLSLGHFGYFAYFIWPFFKKTITAISRQPSGKKSEFLHRIGIGTKFSSPKDHPLNVEVTKIKCADAEEACNINITLTSPG</sequence>
<dbReference type="AlphaFoldDB" id="A0AAQ3MZB9"/>
<evidence type="ECO:0000313" key="2">
    <source>
        <dbReference type="Proteomes" id="UP001374535"/>
    </source>
</evidence>
<name>A0AAQ3MZB9_VIGMU</name>